<dbReference type="Proteomes" id="UP000070501">
    <property type="component" value="Unassembled WGS sequence"/>
</dbReference>
<feature type="transmembrane region" description="Helical" evidence="1">
    <location>
        <begin position="39"/>
        <end position="59"/>
    </location>
</feature>
<evidence type="ECO:0000256" key="1">
    <source>
        <dbReference type="SAM" id="Phobius"/>
    </source>
</evidence>
<protein>
    <submittedName>
        <fullName evidence="2">Uncharacterized protein</fullName>
    </submittedName>
</protein>
<dbReference type="AlphaFoldDB" id="A0A136IM24"/>
<keyword evidence="1" id="KW-0472">Membrane</keyword>
<gene>
    <name evidence="2" type="ORF">Micbo1qcDRAFT_209389</name>
</gene>
<organism evidence="2 3">
    <name type="scientific">Microdochium bolleyi</name>
    <dbReference type="NCBI Taxonomy" id="196109"/>
    <lineage>
        <taxon>Eukaryota</taxon>
        <taxon>Fungi</taxon>
        <taxon>Dikarya</taxon>
        <taxon>Ascomycota</taxon>
        <taxon>Pezizomycotina</taxon>
        <taxon>Sordariomycetes</taxon>
        <taxon>Xylariomycetidae</taxon>
        <taxon>Xylariales</taxon>
        <taxon>Microdochiaceae</taxon>
        <taxon>Microdochium</taxon>
    </lineage>
</organism>
<sequence>MSEDMQQETVAVKNLSVVLVPALPAALVCPTFLQAIFGVSFWVTALPLSVESMMFWHYYNKLQREGIRR</sequence>
<keyword evidence="1" id="KW-0812">Transmembrane</keyword>
<proteinExistence type="predicted"/>
<dbReference type="EMBL" id="KQ964271">
    <property type="protein sequence ID" value="KXJ86012.1"/>
    <property type="molecule type" value="Genomic_DNA"/>
</dbReference>
<feature type="transmembrane region" description="Helical" evidence="1">
    <location>
        <begin position="12"/>
        <end position="33"/>
    </location>
</feature>
<accession>A0A136IM24</accession>
<name>A0A136IM24_9PEZI</name>
<reference evidence="3" key="1">
    <citation type="submission" date="2016-02" db="EMBL/GenBank/DDBJ databases">
        <title>Draft genome sequence of Microdochium bolleyi, a fungal endophyte of beachgrass.</title>
        <authorList>
            <consortium name="DOE Joint Genome Institute"/>
            <person name="David A.S."/>
            <person name="May G."/>
            <person name="Haridas S."/>
            <person name="Lim J."/>
            <person name="Wang M."/>
            <person name="Labutti K."/>
            <person name="Lipzen A."/>
            <person name="Barry K."/>
            <person name="Grigoriev I.V."/>
        </authorList>
    </citation>
    <scope>NUCLEOTIDE SEQUENCE [LARGE SCALE GENOMIC DNA]</scope>
    <source>
        <strain evidence="3">J235TASD1</strain>
    </source>
</reference>
<keyword evidence="3" id="KW-1185">Reference proteome</keyword>
<evidence type="ECO:0000313" key="2">
    <source>
        <dbReference type="EMBL" id="KXJ86012.1"/>
    </source>
</evidence>
<evidence type="ECO:0000313" key="3">
    <source>
        <dbReference type="Proteomes" id="UP000070501"/>
    </source>
</evidence>
<keyword evidence="1" id="KW-1133">Transmembrane helix</keyword>
<dbReference type="InParanoid" id="A0A136IM24"/>